<protein>
    <submittedName>
        <fullName evidence="1">Uncharacterized protein</fullName>
    </submittedName>
</protein>
<dbReference type="EMBL" id="JBJXBP010000004">
    <property type="protein sequence ID" value="KAL3834608.1"/>
    <property type="molecule type" value="Genomic_DNA"/>
</dbReference>
<sequence length="48" mass="5875">MDYLQAEFFRVLILLRATFIEKRQINGLIWWISCDIRTPVCKLIIMFR</sequence>
<proteinExistence type="predicted"/>
<dbReference type="EMBL" id="JBJXBP010000005">
    <property type="protein sequence ID" value="KAL3830516.1"/>
    <property type="molecule type" value="Genomic_DNA"/>
</dbReference>
<accession>A0ABD3T1N8</accession>
<comment type="caution">
    <text evidence="1">The sequence shown here is derived from an EMBL/GenBank/DDBJ whole genome shotgun (WGS) entry which is preliminary data.</text>
</comment>
<evidence type="ECO:0000313" key="2">
    <source>
        <dbReference type="EMBL" id="KAL3834608.1"/>
    </source>
</evidence>
<organism evidence="1 3">
    <name type="scientific">Penstemon smallii</name>
    <dbReference type="NCBI Taxonomy" id="265156"/>
    <lineage>
        <taxon>Eukaryota</taxon>
        <taxon>Viridiplantae</taxon>
        <taxon>Streptophyta</taxon>
        <taxon>Embryophyta</taxon>
        <taxon>Tracheophyta</taxon>
        <taxon>Spermatophyta</taxon>
        <taxon>Magnoliopsida</taxon>
        <taxon>eudicotyledons</taxon>
        <taxon>Gunneridae</taxon>
        <taxon>Pentapetalae</taxon>
        <taxon>asterids</taxon>
        <taxon>lamiids</taxon>
        <taxon>Lamiales</taxon>
        <taxon>Plantaginaceae</taxon>
        <taxon>Cheloneae</taxon>
        <taxon>Penstemon</taxon>
    </lineage>
</organism>
<keyword evidence="3" id="KW-1185">Reference proteome</keyword>
<name>A0ABD3T1N8_9LAMI</name>
<reference evidence="1 3" key="1">
    <citation type="submission" date="2024-12" db="EMBL/GenBank/DDBJ databases">
        <title>The unique morphological basis and parallel evolutionary history of personate flowers in Penstemon.</title>
        <authorList>
            <person name="Depatie T.H."/>
            <person name="Wessinger C.A."/>
        </authorList>
    </citation>
    <scope>NUCLEOTIDE SEQUENCE [LARGE SCALE GENOMIC DNA]</scope>
    <source>
        <strain evidence="1">WTNN_2</strain>
        <tissue evidence="1">Leaf</tissue>
    </source>
</reference>
<evidence type="ECO:0000313" key="3">
    <source>
        <dbReference type="Proteomes" id="UP001634393"/>
    </source>
</evidence>
<dbReference type="Proteomes" id="UP001634393">
    <property type="component" value="Unassembled WGS sequence"/>
</dbReference>
<evidence type="ECO:0000313" key="1">
    <source>
        <dbReference type="EMBL" id="KAL3830516.1"/>
    </source>
</evidence>
<gene>
    <name evidence="2" type="ORF">ACJIZ3_009344</name>
    <name evidence="1" type="ORF">ACJIZ3_019318</name>
</gene>
<dbReference type="AlphaFoldDB" id="A0ABD3T1N8"/>